<name>A0A413IDI1_9BACT</name>
<evidence type="ECO:0000313" key="2">
    <source>
        <dbReference type="Proteomes" id="UP000284434"/>
    </source>
</evidence>
<protein>
    <submittedName>
        <fullName evidence="1">Diguanylate cyclase</fullName>
    </submittedName>
</protein>
<accession>A0A413IDI1</accession>
<dbReference type="InterPro" id="IPR000014">
    <property type="entry name" value="PAS"/>
</dbReference>
<dbReference type="AlphaFoldDB" id="A0A413IDI1"/>
<organism evidence="1 2">
    <name type="scientific">Odoribacter splanchnicus</name>
    <dbReference type="NCBI Taxonomy" id="28118"/>
    <lineage>
        <taxon>Bacteria</taxon>
        <taxon>Pseudomonadati</taxon>
        <taxon>Bacteroidota</taxon>
        <taxon>Bacteroidia</taxon>
        <taxon>Bacteroidales</taxon>
        <taxon>Odoribacteraceae</taxon>
        <taxon>Odoribacter</taxon>
    </lineage>
</organism>
<dbReference type="RefSeq" id="WP_118103484.1">
    <property type="nucleotide sequence ID" value="NZ_JABWDG010000006.1"/>
</dbReference>
<dbReference type="EMBL" id="QSCO01000007">
    <property type="protein sequence ID" value="RGY07759.1"/>
    <property type="molecule type" value="Genomic_DNA"/>
</dbReference>
<evidence type="ECO:0000313" key="1">
    <source>
        <dbReference type="EMBL" id="RGY07759.1"/>
    </source>
</evidence>
<reference evidence="1 2" key="1">
    <citation type="submission" date="2018-08" db="EMBL/GenBank/DDBJ databases">
        <title>A genome reference for cultivated species of the human gut microbiota.</title>
        <authorList>
            <person name="Zou Y."/>
            <person name="Xue W."/>
            <person name="Luo G."/>
        </authorList>
    </citation>
    <scope>NUCLEOTIDE SEQUENCE [LARGE SCALE GENOMIC DNA]</scope>
    <source>
        <strain evidence="1 2">OF03-11</strain>
    </source>
</reference>
<proteinExistence type="predicted"/>
<dbReference type="InterPro" id="IPR035965">
    <property type="entry name" value="PAS-like_dom_sf"/>
</dbReference>
<dbReference type="Proteomes" id="UP000284434">
    <property type="component" value="Unassembled WGS sequence"/>
</dbReference>
<comment type="caution">
    <text evidence="1">The sequence shown here is derived from an EMBL/GenBank/DDBJ whole genome shotgun (WGS) entry which is preliminary data.</text>
</comment>
<dbReference type="SUPFAM" id="SSF55785">
    <property type="entry name" value="PYP-like sensor domain (PAS domain)"/>
    <property type="match status" value="1"/>
</dbReference>
<gene>
    <name evidence="1" type="ORF">DXA53_06520</name>
</gene>
<sequence>MDYFKEVNLAVTICDKEGKILEMNDKSRKTFLKPGQEDLIGKNVLDCHPEPAHSLLADMLQNPRTNVYTIEKKGVKKLIYQTPWYVEGEFMGFMELSMEIPFEMKHCVRGGEVKG</sequence>
<dbReference type="Gene3D" id="3.30.450.20">
    <property type="entry name" value="PAS domain"/>
    <property type="match status" value="1"/>
</dbReference>
<dbReference type="CDD" id="cd00130">
    <property type="entry name" value="PAS"/>
    <property type="match status" value="1"/>
</dbReference>